<dbReference type="UniPathway" id="UPA00115">
    <property type="reaction ID" value="UER00409"/>
</dbReference>
<evidence type="ECO:0000256" key="8">
    <source>
        <dbReference type="SAM" id="MobiDB-lite"/>
    </source>
</evidence>
<comment type="pathway">
    <text evidence="3 7">Carbohydrate degradation; pentose phosphate pathway; D-ribulose 5-phosphate from D-glucose 6-phosphate (oxidative stage): step 2/3.</text>
</comment>
<evidence type="ECO:0000256" key="7">
    <source>
        <dbReference type="RuleBase" id="RU365095"/>
    </source>
</evidence>
<dbReference type="InterPro" id="IPR006148">
    <property type="entry name" value="Glc/Gal-6P_isomerase"/>
</dbReference>
<dbReference type="AlphaFoldDB" id="A0A543B489"/>
<dbReference type="PANTHER" id="PTHR11054">
    <property type="entry name" value="6-PHOSPHOGLUCONOLACTONASE"/>
    <property type="match status" value="1"/>
</dbReference>
<evidence type="ECO:0000256" key="6">
    <source>
        <dbReference type="ARBA" id="ARBA00020337"/>
    </source>
</evidence>
<evidence type="ECO:0000256" key="1">
    <source>
        <dbReference type="ARBA" id="ARBA00000832"/>
    </source>
</evidence>
<keyword evidence="11" id="KW-1185">Reference proteome</keyword>
<dbReference type="NCBIfam" id="TIGR01198">
    <property type="entry name" value="pgl"/>
    <property type="match status" value="1"/>
</dbReference>
<evidence type="ECO:0000256" key="4">
    <source>
        <dbReference type="ARBA" id="ARBA00010662"/>
    </source>
</evidence>
<evidence type="ECO:0000259" key="9">
    <source>
        <dbReference type="Pfam" id="PF01182"/>
    </source>
</evidence>
<dbReference type="Pfam" id="PF01182">
    <property type="entry name" value="Glucosamine_iso"/>
    <property type="match status" value="1"/>
</dbReference>
<sequence length="256" mass="27238">MTTASVVVHPNPDVLAESVAARLATRIADAQAARGQASVVLTGGRIAAKFHAALCQSPVRHAVDWSRVDFWWGDERFLPTGDPDRNETQARESLLDHLPVDPDRVHPMPGSDGPAGDDPEAAAADYARRLADHASGDDIVPRFDVVMLGVGEDAHVASLFPRQPATYEERPVVGVRGAPKPPPHRISLTFPTINLADEVWLIAAGSGKADAVALAMSKPGPVQAPAAGVHGVSHTRWLLDRAAAAALPARFRSLRR</sequence>
<protein>
    <recommendedName>
        <fullName evidence="6 7">6-phosphogluconolactonase</fullName>
        <shortName evidence="7">6PGL</shortName>
        <ecNumber evidence="5 7">3.1.1.31</ecNumber>
    </recommendedName>
</protein>
<comment type="catalytic activity">
    <reaction evidence="1 7">
        <text>6-phospho-D-glucono-1,5-lactone + H2O = 6-phospho-D-gluconate + H(+)</text>
        <dbReference type="Rhea" id="RHEA:12556"/>
        <dbReference type="ChEBI" id="CHEBI:15377"/>
        <dbReference type="ChEBI" id="CHEBI:15378"/>
        <dbReference type="ChEBI" id="CHEBI:57955"/>
        <dbReference type="ChEBI" id="CHEBI:58759"/>
        <dbReference type="EC" id="3.1.1.31"/>
    </reaction>
</comment>
<feature type="domain" description="Glucosamine/galactosamine-6-phosphate isomerase" evidence="9">
    <location>
        <begin position="11"/>
        <end position="237"/>
    </location>
</feature>
<dbReference type="EMBL" id="VFOW01000001">
    <property type="protein sequence ID" value="TQL79654.1"/>
    <property type="molecule type" value="Genomic_DNA"/>
</dbReference>
<dbReference type="SUPFAM" id="SSF100950">
    <property type="entry name" value="NagB/RpiA/CoA transferase-like"/>
    <property type="match status" value="1"/>
</dbReference>
<comment type="caution">
    <text evidence="10">The sequence shown here is derived from an EMBL/GenBank/DDBJ whole genome shotgun (WGS) entry which is preliminary data.</text>
</comment>
<dbReference type="CDD" id="cd01400">
    <property type="entry name" value="6PGL"/>
    <property type="match status" value="1"/>
</dbReference>
<organism evidence="10 11">
    <name type="scientific">Stackebrandtia endophytica</name>
    <dbReference type="NCBI Taxonomy" id="1496996"/>
    <lineage>
        <taxon>Bacteria</taxon>
        <taxon>Bacillati</taxon>
        <taxon>Actinomycetota</taxon>
        <taxon>Actinomycetes</taxon>
        <taxon>Glycomycetales</taxon>
        <taxon>Glycomycetaceae</taxon>
        <taxon>Stackebrandtia</taxon>
    </lineage>
</organism>
<dbReference type="InParanoid" id="A0A543B489"/>
<dbReference type="InterPro" id="IPR005900">
    <property type="entry name" value="6-phosphogluconolactonase_DevB"/>
</dbReference>
<dbReference type="Gene3D" id="3.40.50.1360">
    <property type="match status" value="1"/>
</dbReference>
<accession>A0A543B489</accession>
<evidence type="ECO:0000313" key="11">
    <source>
        <dbReference type="Proteomes" id="UP000317043"/>
    </source>
</evidence>
<dbReference type="PANTHER" id="PTHR11054:SF0">
    <property type="entry name" value="6-PHOSPHOGLUCONOLACTONASE"/>
    <property type="match status" value="1"/>
</dbReference>
<comment type="function">
    <text evidence="2 7">Hydrolysis of 6-phosphogluconolactone to 6-phosphogluconate.</text>
</comment>
<dbReference type="GO" id="GO:0005975">
    <property type="term" value="P:carbohydrate metabolic process"/>
    <property type="evidence" value="ECO:0007669"/>
    <property type="project" value="UniProtKB-UniRule"/>
</dbReference>
<feature type="region of interest" description="Disordered" evidence="8">
    <location>
        <begin position="98"/>
        <end position="120"/>
    </location>
</feature>
<evidence type="ECO:0000256" key="3">
    <source>
        <dbReference type="ARBA" id="ARBA00004961"/>
    </source>
</evidence>
<dbReference type="Proteomes" id="UP000317043">
    <property type="component" value="Unassembled WGS sequence"/>
</dbReference>
<evidence type="ECO:0000256" key="2">
    <source>
        <dbReference type="ARBA" id="ARBA00002681"/>
    </source>
</evidence>
<gene>
    <name evidence="7" type="primary">pgl</name>
    <name evidence="10" type="ORF">FB566_5264</name>
</gene>
<dbReference type="EC" id="3.1.1.31" evidence="5 7"/>
<dbReference type="OrthoDB" id="9810967at2"/>
<reference evidence="10 11" key="1">
    <citation type="submission" date="2019-06" db="EMBL/GenBank/DDBJ databases">
        <title>Sequencing the genomes of 1000 actinobacteria strains.</title>
        <authorList>
            <person name="Klenk H.-P."/>
        </authorList>
    </citation>
    <scope>NUCLEOTIDE SEQUENCE [LARGE SCALE GENOMIC DNA]</scope>
    <source>
        <strain evidence="10 11">DSM 45928</strain>
    </source>
</reference>
<dbReference type="RefSeq" id="WP_142045115.1">
    <property type="nucleotide sequence ID" value="NZ_JBHTGS010000002.1"/>
</dbReference>
<comment type="similarity">
    <text evidence="4 7">Belongs to the glucosamine/galactosamine-6-phosphate isomerase family. 6-phosphogluconolactonase subfamily.</text>
</comment>
<dbReference type="FunCoup" id="A0A543B489">
    <property type="interactions" value="335"/>
</dbReference>
<proteinExistence type="inferred from homology"/>
<dbReference type="GO" id="GO:0017057">
    <property type="term" value="F:6-phosphogluconolactonase activity"/>
    <property type="evidence" value="ECO:0007669"/>
    <property type="project" value="UniProtKB-UniRule"/>
</dbReference>
<evidence type="ECO:0000313" key="10">
    <source>
        <dbReference type="EMBL" id="TQL79654.1"/>
    </source>
</evidence>
<name>A0A543B489_9ACTN</name>
<keyword evidence="7" id="KW-0378">Hydrolase</keyword>
<dbReference type="InterPro" id="IPR037171">
    <property type="entry name" value="NagB/RpiA_transferase-like"/>
</dbReference>
<dbReference type="GO" id="GO:0006098">
    <property type="term" value="P:pentose-phosphate shunt"/>
    <property type="evidence" value="ECO:0007669"/>
    <property type="project" value="UniProtKB-UniPathway"/>
</dbReference>
<dbReference type="InterPro" id="IPR039104">
    <property type="entry name" value="6PGL"/>
</dbReference>
<evidence type="ECO:0000256" key="5">
    <source>
        <dbReference type="ARBA" id="ARBA00013198"/>
    </source>
</evidence>